<keyword evidence="2" id="KW-0813">Transport</keyword>
<evidence type="ECO:0000256" key="2">
    <source>
        <dbReference type="ARBA" id="ARBA00022448"/>
    </source>
</evidence>
<comment type="subcellular location">
    <subcellularLocation>
        <location evidence="1">Membrane</location>
        <topology evidence="1">Multi-pass membrane protein</topology>
    </subcellularLocation>
</comment>
<keyword evidence="8" id="KW-1185">Reference proteome</keyword>
<proteinExistence type="predicted"/>
<evidence type="ECO:0000256" key="3">
    <source>
        <dbReference type="ARBA" id="ARBA00022692"/>
    </source>
</evidence>
<dbReference type="Pfam" id="PF13520">
    <property type="entry name" value="AA_permease_2"/>
    <property type="match status" value="1"/>
</dbReference>
<evidence type="ECO:0000313" key="8">
    <source>
        <dbReference type="Proteomes" id="UP000831775"/>
    </source>
</evidence>
<dbReference type="RefSeq" id="WP_244683999.1">
    <property type="nucleotide sequence ID" value="NZ_CP095043.1"/>
</dbReference>
<dbReference type="EMBL" id="CP095043">
    <property type="protein sequence ID" value="UOQ59148.1"/>
    <property type="molecule type" value="Genomic_DNA"/>
</dbReference>
<protein>
    <submittedName>
        <fullName evidence="7">Amino acid permease</fullName>
    </submittedName>
</protein>
<organism evidence="7 8">
    <name type="scientific">Leucobacter rhizosphaerae</name>
    <dbReference type="NCBI Taxonomy" id="2932245"/>
    <lineage>
        <taxon>Bacteria</taxon>
        <taxon>Bacillati</taxon>
        <taxon>Actinomycetota</taxon>
        <taxon>Actinomycetes</taxon>
        <taxon>Micrococcales</taxon>
        <taxon>Microbacteriaceae</taxon>
        <taxon>Leucobacter</taxon>
    </lineage>
</organism>
<dbReference type="PANTHER" id="PTHR45649:SF26">
    <property type="entry name" value="OS04G0435100 PROTEIN"/>
    <property type="match status" value="1"/>
</dbReference>
<evidence type="ECO:0000256" key="1">
    <source>
        <dbReference type="ARBA" id="ARBA00004141"/>
    </source>
</evidence>
<evidence type="ECO:0000256" key="6">
    <source>
        <dbReference type="SAM" id="Phobius"/>
    </source>
</evidence>
<dbReference type="Gene3D" id="1.20.1740.10">
    <property type="entry name" value="Amino acid/polyamine transporter I"/>
    <property type="match status" value="1"/>
</dbReference>
<dbReference type="InterPro" id="IPR002293">
    <property type="entry name" value="AA/rel_permease1"/>
</dbReference>
<dbReference type="PANTHER" id="PTHR45649">
    <property type="entry name" value="AMINO-ACID PERMEASE BAT1"/>
    <property type="match status" value="1"/>
</dbReference>
<evidence type="ECO:0000256" key="5">
    <source>
        <dbReference type="ARBA" id="ARBA00023136"/>
    </source>
</evidence>
<feature type="transmembrane region" description="Helical" evidence="6">
    <location>
        <begin position="446"/>
        <end position="467"/>
    </location>
</feature>
<accession>A0ABY4FS70</accession>
<reference evidence="7 8" key="1">
    <citation type="submission" date="2022-04" db="EMBL/GenBank/DDBJ databases">
        <title>Leucobacter sp. isolated from rhizosphere of onion.</title>
        <authorList>
            <person name="Won M."/>
            <person name="Lee C.-M."/>
            <person name="Woen H.-Y."/>
            <person name="Kwon S.-W."/>
        </authorList>
    </citation>
    <scope>NUCLEOTIDE SEQUENCE [LARGE SCALE GENOMIC DNA]</scope>
    <source>
        <strain evidence="7 8">H25R-14</strain>
    </source>
</reference>
<keyword evidence="4 6" id="KW-1133">Transmembrane helix</keyword>
<evidence type="ECO:0000256" key="4">
    <source>
        <dbReference type="ARBA" id="ARBA00022989"/>
    </source>
</evidence>
<sequence>MTAVSSTERSESPPTETGVMKREFTLWSAFSLAFVFVSPIVAMYGIFGLGLSTVGPAFWWGWVVTLAGQLTVAITLGVLASRWPLAGGVYQWSRRLIGPRYGWFAGWAYTWALLIALSSVAYSGAVFVAILFGLDATSPSTLVMLAVALLVLTTVVNIAGRKVVKIVATACIVAEVVGSIGVAVYLLIFGRYQDPSILTEGLQSEPGTPLMMTPFVFLVAIAGWSFLGFESASSIAEEVKNPKHAVPRAIVFSLLGVGAVILFTSFAIILAIPNLADILAASEGDPIIAVLAYHFPPVVVDAILAMFVIAFLASLVGIQAAVSRLVWANARENELPAAGWLKRLRGAGGLPSNAILLTGAVSIIALLLLQNEYVNTLLVAFTTVGFYVAFAFPVVGLAVAKIRGTWRPTERLFMGRIGTVMSWVALVWLALEITNVLWPREAADLWLINAAPLIASVAVAVVGAFVYRWSPVGRGRVESSLVLNARTSAAPVVEEEGTQ</sequence>
<name>A0ABY4FS70_9MICO</name>
<feature type="transmembrane region" description="Helical" evidence="6">
    <location>
        <begin position="303"/>
        <end position="327"/>
    </location>
</feature>
<dbReference type="Proteomes" id="UP000831775">
    <property type="component" value="Chromosome"/>
</dbReference>
<feature type="transmembrane region" description="Helical" evidence="6">
    <location>
        <begin position="166"/>
        <end position="190"/>
    </location>
</feature>
<feature type="transmembrane region" description="Helical" evidence="6">
    <location>
        <begin position="59"/>
        <end position="80"/>
    </location>
</feature>
<keyword evidence="3 6" id="KW-0812">Transmembrane</keyword>
<gene>
    <name evidence="7" type="ORF">MUN76_08760</name>
</gene>
<feature type="transmembrane region" description="Helical" evidence="6">
    <location>
        <begin position="412"/>
        <end position="431"/>
    </location>
</feature>
<dbReference type="PIRSF" id="PIRSF006060">
    <property type="entry name" value="AA_transporter"/>
    <property type="match status" value="1"/>
</dbReference>
<feature type="transmembrane region" description="Helical" evidence="6">
    <location>
        <begin position="101"/>
        <end position="134"/>
    </location>
</feature>
<feature type="transmembrane region" description="Helical" evidence="6">
    <location>
        <begin position="24"/>
        <end position="47"/>
    </location>
</feature>
<keyword evidence="5 6" id="KW-0472">Membrane</keyword>
<evidence type="ECO:0000313" key="7">
    <source>
        <dbReference type="EMBL" id="UOQ59148.1"/>
    </source>
</evidence>
<feature type="transmembrane region" description="Helical" evidence="6">
    <location>
        <begin position="376"/>
        <end position="400"/>
    </location>
</feature>
<feature type="transmembrane region" description="Helical" evidence="6">
    <location>
        <begin position="250"/>
        <end position="272"/>
    </location>
</feature>
<feature type="transmembrane region" description="Helical" evidence="6">
    <location>
        <begin position="210"/>
        <end position="229"/>
    </location>
</feature>
<feature type="transmembrane region" description="Helical" evidence="6">
    <location>
        <begin position="348"/>
        <end position="370"/>
    </location>
</feature>
<feature type="transmembrane region" description="Helical" evidence="6">
    <location>
        <begin position="140"/>
        <end position="159"/>
    </location>
</feature>